<dbReference type="Proteomes" id="UP000244224">
    <property type="component" value="Unassembled WGS sequence"/>
</dbReference>
<dbReference type="AlphaFoldDB" id="A0A2T6BAK3"/>
<dbReference type="EMBL" id="QBKP01000001">
    <property type="protein sequence ID" value="PTX53095.1"/>
    <property type="molecule type" value="Genomic_DNA"/>
</dbReference>
<evidence type="ECO:0000313" key="2">
    <source>
        <dbReference type="Proteomes" id="UP000244224"/>
    </source>
</evidence>
<proteinExistence type="predicted"/>
<reference evidence="1 2" key="1">
    <citation type="submission" date="2018-04" db="EMBL/GenBank/DDBJ databases">
        <title>Genomic Encyclopedia of Archaeal and Bacterial Type Strains, Phase II (KMG-II): from individual species to whole genera.</title>
        <authorList>
            <person name="Goeker M."/>
        </authorList>
    </citation>
    <scope>NUCLEOTIDE SEQUENCE [LARGE SCALE GENOMIC DNA]</scope>
    <source>
        <strain evidence="1 2">DSM 21823</strain>
    </source>
</reference>
<gene>
    <name evidence="1" type="ORF">C8N34_1015</name>
</gene>
<keyword evidence="2" id="KW-1185">Reference proteome</keyword>
<protein>
    <submittedName>
        <fullName evidence="1">Uncharacterized protein</fullName>
    </submittedName>
</protein>
<sequence length="68" mass="7234">MEPGDVVVIRDFDEVPEHLFRVAQVLVGGITGVALTGPLAGEYGEPERSMILRVLDPEEAGQGTSLSL</sequence>
<comment type="caution">
    <text evidence="1">The sequence shown here is derived from an EMBL/GenBank/DDBJ whole genome shotgun (WGS) entry which is preliminary data.</text>
</comment>
<accession>A0A2T6BAK3</accession>
<name>A0A2T6BAK3_9RHOB</name>
<dbReference type="RefSeq" id="WP_229825663.1">
    <property type="nucleotide sequence ID" value="NZ_QBKP01000001.1"/>
</dbReference>
<evidence type="ECO:0000313" key="1">
    <source>
        <dbReference type="EMBL" id="PTX53095.1"/>
    </source>
</evidence>
<organism evidence="1 2">
    <name type="scientific">Gemmobacter caeni</name>
    <dbReference type="NCBI Taxonomy" id="589035"/>
    <lineage>
        <taxon>Bacteria</taxon>
        <taxon>Pseudomonadati</taxon>
        <taxon>Pseudomonadota</taxon>
        <taxon>Alphaproteobacteria</taxon>
        <taxon>Rhodobacterales</taxon>
        <taxon>Paracoccaceae</taxon>
        <taxon>Gemmobacter</taxon>
    </lineage>
</organism>